<feature type="region of interest" description="Disordered" evidence="1">
    <location>
        <begin position="54"/>
        <end position="76"/>
    </location>
</feature>
<name>A0A8S3QZF7_MYTED</name>
<keyword evidence="3" id="KW-1185">Reference proteome</keyword>
<reference evidence="2" key="1">
    <citation type="submission" date="2021-03" db="EMBL/GenBank/DDBJ databases">
        <authorList>
            <person name="Bekaert M."/>
        </authorList>
    </citation>
    <scope>NUCLEOTIDE SEQUENCE</scope>
</reference>
<dbReference type="EMBL" id="CAJPWZ010000731">
    <property type="protein sequence ID" value="CAG2200104.1"/>
    <property type="molecule type" value="Genomic_DNA"/>
</dbReference>
<gene>
    <name evidence="2" type="ORF">MEDL_14725</name>
</gene>
<dbReference type="Proteomes" id="UP000683360">
    <property type="component" value="Unassembled WGS sequence"/>
</dbReference>
<protein>
    <submittedName>
        <fullName evidence="2">Uncharacterized protein</fullName>
    </submittedName>
</protein>
<evidence type="ECO:0000313" key="3">
    <source>
        <dbReference type="Proteomes" id="UP000683360"/>
    </source>
</evidence>
<evidence type="ECO:0000256" key="1">
    <source>
        <dbReference type="SAM" id="MobiDB-lite"/>
    </source>
</evidence>
<organism evidence="2 3">
    <name type="scientific">Mytilus edulis</name>
    <name type="common">Blue mussel</name>
    <dbReference type="NCBI Taxonomy" id="6550"/>
    <lineage>
        <taxon>Eukaryota</taxon>
        <taxon>Metazoa</taxon>
        <taxon>Spiralia</taxon>
        <taxon>Lophotrochozoa</taxon>
        <taxon>Mollusca</taxon>
        <taxon>Bivalvia</taxon>
        <taxon>Autobranchia</taxon>
        <taxon>Pteriomorphia</taxon>
        <taxon>Mytilida</taxon>
        <taxon>Mytiloidea</taxon>
        <taxon>Mytilidae</taxon>
        <taxon>Mytilinae</taxon>
        <taxon>Mytilus</taxon>
    </lineage>
</organism>
<evidence type="ECO:0000313" key="2">
    <source>
        <dbReference type="EMBL" id="CAG2200104.1"/>
    </source>
</evidence>
<sequence length="150" mass="17104">MFAFSDKTDSSAGITCFGQDVAAHADTVAVMICANLPKVHIDVIKSSRLTQWSCHSEDSSPDKRNMHNQVKATQSSDLYSNFYPKKLIANQERIDEDNKEITDESDEKDAAKFCLMFKCDLNNDVKEKQPLFHISHLKNPLLKSKKMTYW</sequence>
<comment type="caution">
    <text evidence="2">The sequence shown here is derived from an EMBL/GenBank/DDBJ whole genome shotgun (WGS) entry which is preliminary data.</text>
</comment>
<feature type="compositionally biased region" description="Basic and acidic residues" evidence="1">
    <location>
        <begin position="55"/>
        <end position="65"/>
    </location>
</feature>
<proteinExistence type="predicted"/>
<accession>A0A8S3QZF7</accession>
<dbReference type="AlphaFoldDB" id="A0A8S3QZF7"/>
<feature type="compositionally biased region" description="Polar residues" evidence="1">
    <location>
        <begin position="67"/>
        <end position="76"/>
    </location>
</feature>